<evidence type="ECO:0000313" key="4">
    <source>
        <dbReference type="WBParaSite" id="TCNE_0000432701-mRNA-1"/>
    </source>
</evidence>
<dbReference type="WBParaSite" id="TCNE_0000432701-mRNA-1">
    <property type="protein sequence ID" value="TCNE_0000432701-mRNA-1"/>
    <property type="gene ID" value="TCNE_0000432701"/>
</dbReference>
<keyword evidence="3" id="KW-1185">Reference proteome</keyword>
<evidence type="ECO:0000313" key="3">
    <source>
        <dbReference type="Proteomes" id="UP000050794"/>
    </source>
</evidence>
<proteinExistence type="predicted"/>
<dbReference type="AlphaFoldDB" id="A0A183U757"/>
<dbReference type="Proteomes" id="UP000050794">
    <property type="component" value="Unassembled WGS sequence"/>
</dbReference>
<reference evidence="2 3" key="2">
    <citation type="submission" date="2018-11" db="EMBL/GenBank/DDBJ databases">
        <authorList>
            <consortium name="Pathogen Informatics"/>
        </authorList>
    </citation>
    <scope>NUCLEOTIDE SEQUENCE [LARGE SCALE GENOMIC DNA]</scope>
</reference>
<evidence type="ECO:0000313" key="2">
    <source>
        <dbReference type="EMBL" id="VDM30046.1"/>
    </source>
</evidence>
<name>A0A183U757_TOXCA</name>
<dbReference type="EMBL" id="UYWY01007083">
    <property type="protein sequence ID" value="VDM30046.1"/>
    <property type="molecule type" value="Genomic_DNA"/>
</dbReference>
<accession>A0A183U757</accession>
<feature type="region of interest" description="Disordered" evidence="1">
    <location>
        <begin position="18"/>
        <end position="69"/>
    </location>
</feature>
<sequence>MSVVKAKRANFASCCGTHERDVPLSRSSLKQAISGGARSRKAPSSPRFKQSLSDAQAEKTKSVPSRNGALGITVEEGKCSKTKGQVKVAAKPGSHTRNKSPQKEVH</sequence>
<gene>
    <name evidence="2" type="ORF">TCNE_LOCUS4329</name>
</gene>
<reference evidence="4" key="1">
    <citation type="submission" date="2016-06" db="UniProtKB">
        <authorList>
            <consortium name="WormBaseParasite"/>
        </authorList>
    </citation>
    <scope>IDENTIFICATION</scope>
</reference>
<evidence type="ECO:0000256" key="1">
    <source>
        <dbReference type="SAM" id="MobiDB-lite"/>
    </source>
</evidence>
<organism evidence="3 4">
    <name type="scientific">Toxocara canis</name>
    <name type="common">Canine roundworm</name>
    <dbReference type="NCBI Taxonomy" id="6265"/>
    <lineage>
        <taxon>Eukaryota</taxon>
        <taxon>Metazoa</taxon>
        <taxon>Ecdysozoa</taxon>
        <taxon>Nematoda</taxon>
        <taxon>Chromadorea</taxon>
        <taxon>Rhabditida</taxon>
        <taxon>Spirurina</taxon>
        <taxon>Ascaridomorpha</taxon>
        <taxon>Ascaridoidea</taxon>
        <taxon>Toxocaridae</taxon>
        <taxon>Toxocara</taxon>
    </lineage>
</organism>
<protein>
    <submittedName>
        <fullName evidence="4">CTSL2 protein</fullName>
    </submittedName>
</protein>
<feature type="region of interest" description="Disordered" evidence="1">
    <location>
        <begin position="81"/>
        <end position="106"/>
    </location>
</feature>